<dbReference type="Proteomes" id="UP001177023">
    <property type="component" value="Unassembled WGS sequence"/>
</dbReference>
<dbReference type="SUPFAM" id="SSF82199">
    <property type="entry name" value="SET domain"/>
    <property type="match status" value="1"/>
</dbReference>
<comment type="subcellular location">
    <subcellularLocation>
        <location evidence="2">Chromosome</location>
    </subcellularLocation>
    <subcellularLocation>
        <location evidence="1">Nucleus</location>
    </subcellularLocation>
</comment>
<dbReference type="InterPro" id="IPR001214">
    <property type="entry name" value="SET_dom"/>
</dbReference>
<dbReference type="InterPro" id="IPR050777">
    <property type="entry name" value="SET2_Histone-Lys_MeTrsfase"/>
</dbReference>
<organism evidence="11 12">
    <name type="scientific">Mesorhabditis spiculigera</name>
    <dbReference type="NCBI Taxonomy" id="96644"/>
    <lineage>
        <taxon>Eukaryota</taxon>
        <taxon>Metazoa</taxon>
        <taxon>Ecdysozoa</taxon>
        <taxon>Nematoda</taxon>
        <taxon>Chromadorea</taxon>
        <taxon>Rhabditida</taxon>
        <taxon>Rhabditina</taxon>
        <taxon>Rhabditomorpha</taxon>
        <taxon>Rhabditoidea</taxon>
        <taxon>Rhabditidae</taxon>
        <taxon>Mesorhabditinae</taxon>
        <taxon>Mesorhabditis</taxon>
    </lineage>
</organism>
<feature type="compositionally biased region" description="Basic and acidic residues" evidence="8">
    <location>
        <begin position="333"/>
        <end position="367"/>
    </location>
</feature>
<proteinExistence type="predicted"/>
<feature type="region of interest" description="Disordered" evidence="8">
    <location>
        <begin position="1"/>
        <end position="69"/>
    </location>
</feature>
<feature type="compositionally biased region" description="Low complexity" evidence="8">
    <location>
        <begin position="32"/>
        <end position="56"/>
    </location>
</feature>
<dbReference type="GO" id="GO:0042054">
    <property type="term" value="F:histone methyltransferase activity"/>
    <property type="evidence" value="ECO:0007669"/>
    <property type="project" value="InterPro"/>
</dbReference>
<feature type="non-terminal residue" evidence="11">
    <location>
        <position position="864"/>
    </location>
</feature>
<protein>
    <recommendedName>
        <fullName evidence="13">SET domain-containing protein</fullName>
    </recommendedName>
</protein>
<dbReference type="GO" id="GO:0005694">
    <property type="term" value="C:chromosome"/>
    <property type="evidence" value="ECO:0007669"/>
    <property type="project" value="UniProtKB-SubCell"/>
</dbReference>
<keyword evidence="3" id="KW-0158">Chromosome</keyword>
<feature type="compositionally biased region" description="Polar residues" evidence="8">
    <location>
        <begin position="57"/>
        <end position="67"/>
    </location>
</feature>
<evidence type="ECO:0008006" key="13">
    <source>
        <dbReference type="Google" id="ProtNLM"/>
    </source>
</evidence>
<feature type="domain" description="AWS" evidence="10">
    <location>
        <begin position="606"/>
        <end position="648"/>
    </location>
</feature>
<dbReference type="PROSITE" id="PS51215">
    <property type="entry name" value="AWS"/>
    <property type="match status" value="1"/>
</dbReference>
<evidence type="ECO:0000256" key="5">
    <source>
        <dbReference type="ARBA" id="ARBA00022679"/>
    </source>
</evidence>
<feature type="compositionally biased region" description="Basic residues" evidence="8">
    <location>
        <begin position="374"/>
        <end position="395"/>
    </location>
</feature>
<evidence type="ECO:0000313" key="11">
    <source>
        <dbReference type="EMBL" id="CAJ0574104.1"/>
    </source>
</evidence>
<evidence type="ECO:0000259" key="10">
    <source>
        <dbReference type="PROSITE" id="PS51215"/>
    </source>
</evidence>
<keyword evidence="5" id="KW-0808">Transferase</keyword>
<keyword evidence="6" id="KW-0949">S-adenosyl-L-methionine</keyword>
<dbReference type="AlphaFoldDB" id="A0AA36CTE5"/>
<dbReference type="Gene3D" id="2.170.270.10">
    <property type="entry name" value="SET domain"/>
    <property type="match status" value="1"/>
</dbReference>
<keyword evidence="7" id="KW-0539">Nucleus</keyword>
<name>A0AA36CTE5_9BILA</name>
<feature type="domain" description="SET" evidence="9">
    <location>
        <begin position="649"/>
        <end position="772"/>
    </location>
</feature>
<evidence type="ECO:0000256" key="8">
    <source>
        <dbReference type="SAM" id="MobiDB-lite"/>
    </source>
</evidence>
<sequence>MSREGFLIQTKPATQDGPRINMIIRPAPGGPSPTTSASTSSTQPPTSTPSASTSTQMQSNGAGTPRSQIRLVPYTTAGDRTAQTIPRQTYRIKGGDKLPQRLMKLYDGPASCSGDVIKAGNLILKPTPSSGHLRVVAAASSHPTTTQAPSQIMQNLQIRPRPMQWNGQPMQGGSDSSTTPDSGIQSVPGTPNAEVLSPPNVDLQESLSSTEDPYDEADFADMPKLLPADQEPEVPPSTSLEEPPLAEPGPSRVVVEESVDSSAHGSECEQPPVPSINISPGMDPNTIAEILASNMDAEQIKRITDLMRLKAKEGVTKERLRSESRGSSVNDDGNQRKQRPESSASEELKRSEEEGRQKAEEEPERSNTKVAIKNGKHPKGKNKRLPPARPQRGRRKVEETPEEAHDPLQQPSTSKTPDDASPAESSNSGAHDEEPEPEPVEVPPCVFAYREAARRQLRQHIDQLVAQSIDQLAAMRISAKSHKRAPTPKFPLRIAWDLIKEEPPAPKMKMRERSIKKETPQPSALKEDTPVRHSPAPRGVERSRGYIKLPKPVQKKPTNPSPSPQPEPKPTARKPKVKPVEPDDFEEMQTSLALGSTRPPGWIHPPPPAPCGCKRVCGENCLYRMIRIKCTQKCTAETCHNKAFPPQNPSLYVGKRGKGPEKEPREQRLGLYSHAKLEPKTFLCEFAGEVIDVHEMQKRTRERYGRRMVRAMALASRIFVDATEKGNIGRFVTHSCNPNAESQIWLVGGRLKAGIYTTRHIEPNEEITISMARRHPDDFRCHCAECRSQKRSKVVAGARVACLAQLITMTEEEKRKARALKLLVPRNTNSYGDQHARDSAPVRLMAPEKIGGKGSLQSMRHVSF</sequence>
<evidence type="ECO:0000256" key="2">
    <source>
        <dbReference type="ARBA" id="ARBA00004286"/>
    </source>
</evidence>
<feature type="compositionally biased region" description="Low complexity" evidence="8">
    <location>
        <begin position="172"/>
        <end position="183"/>
    </location>
</feature>
<dbReference type="GO" id="GO:0032259">
    <property type="term" value="P:methylation"/>
    <property type="evidence" value="ECO:0007669"/>
    <property type="project" value="UniProtKB-KW"/>
</dbReference>
<dbReference type="SMART" id="SM00317">
    <property type="entry name" value="SET"/>
    <property type="match status" value="1"/>
</dbReference>
<feature type="region of interest" description="Disordered" evidence="8">
    <location>
        <begin position="500"/>
        <end position="579"/>
    </location>
</feature>
<feature type="compositionally biased region" description="Basic and acidic residues" evidence="8">
    <location>
        <begin position="396"/>
        <end position="406"/>
    </location>
</feature>
<dbReference type="PROSITE" id="PS50280">
    <property type="entry name" value="SET"/>
    <property type="match status" value="1"/>
</dbReference>
<evidence type="ECO:0000256" key="3">
    <source>
        <dbReference type="ARBA" id="ARBA00022454"/>
    </source>
</evidence>
<dbReference type="EMBL" id="CATQJA010002626">
    <property type="protein sequence ID" value="CAJ0574104.1"/>
    <property type="molecule type" value="Genomic_DNA"/>
</dbReference>
<gene>
    <name evidence="11" type="ORF">MSPICULIGERA_LOCUS12445</name>
</gene>
<evidence type="ECO:0000259" key="9">
    <source>
        <dbReference type="PROSITE" id="PS50280"/>
    </source>
</evidence>
<comment type="caution">
    <text evidence="11">The sequence shown here is derived from an EMBL/GenBank/DDBJ whole genome shotgun (WGS) entry which is preliminary data.</text>
</comment>
<evidence type="ECO:0000313" key="12">
    <source>
        <dbReference type="Proteomes" id="UP001177023"/>
    </source>
</evidence>
<dbReference type="InterPro" id="IPR046341">
    <property type="entry name" value="SET_dom_sf"/>
</dbReference>
<feature type="region of interest" description="Disordered" evidence="8">
    <location>
        <begin position="308"/>
        <end position="445"/>
    </location>
</feature>
<dbReference type="Pfam" id="PF00856">
    <property type="entry name" value="SET"/>
    <property type="match status" value="1"/>
</dbReference>
<evidence type="ECO:0000256" key="6">
    <source>
        <dbReference type="ARBA" id="ARBA00022691"/>
    </source>
</evidence>
<feature type="compositionally biased region" description="Pro residues" evidence="8">
    <location>
        <begin position="559"/>
        <end position="569"/>
    </location>
</feature>
<feature type="compositionally biased region" description="Basic and acidic residues" evidence="8">
    <location>
        <begin position="308"/>
        <end position="324"/>
    </location>
</feature>
<keyword evidence="12" id="KW-1185">Reference proteome</keyword>
<evidence type="ECO:0000256" key="7">
    <source>
        <dbReference type="ARBA" id="ARBA00023242"/>
    </source>
</evidence>
<keyword evidence="4" id="KW-0489">Methyltransferase</keyword>
<accession>A0AA36CTE5</accession>
<reference evidence="11" key="1">
    <citation type="submission" date="2023-06" db="EMBL/GenBank/DDBJ databases">
        <authorList>
            <person name="Delattre M."/>
        </authorList>
    </citation>
    <scope>NUCLEOTIDE SEQUENCE</scope>
    <source>
        <strain evidence="11">AF72</strain>
    </source>
</reference>
<evidence type="ECO:0000256" key="1">
    <source>
        <dbReference type="ARBA" id="ARBA00004123"/>
    </source>
</evidence>
<dbReference type="PANTHER" id="PTHR22884">
    <property type="entry name" value="SET DOMAIN PROTEINS"/>
    <property type="match status" value="1"/>
</dbReference>
<feature type="region of interest" description="Disordered" evidence="8">
    <location>
        <begin position="162"/>
        <end position="284"/>
    </location>
</feature>
<dbReference type="GO" id="GO:0005634">
    <property type="term" value="C:nucleus"/>
    <property type="evidence" value="ECO:0007669"/>
    <property type="project" value="UniProtKB-SubCell"/>
</dbReference>
<evidence type="ECO:0000256" key="4">
    <source>
        <dbReference type="ARBA" id="ARBA00022603"/>
    </source>
</evidence>
<feature type="compositionally biased region" description="Basic and acidic residues" evidence="8">
    <location>
        <begin position="500"/>
        <end position="531"/>
    </location>
</feature>
<dbReference type="InterPro" id="IPR006560">
    <property type="entry name" value="AWS_dom"/>
</dbReference>